<dbReference type="HOGENOM" id="CLU_3320070_0_0_1"/>
<gene>
    <name evidence="1" type="ORF">FOVG_04422</name>
</gene>
<organism evidence="1">
    <name type="scientific">Fusarium oxysporum f. sp. pisi HDV247</name>
    <dbReference type="NCBI Taxonomy" id="1080344"/>
    <lineage>
        <taxon>Eukaryota</taxon>
        <taxon>Fungi</taxon>
        <taxon>Dikarya</taxon>
        <taxon>Ascomycota</taxon>
        <taxon>Pezizomycotina</taxon>
        <taxon>Sordariomycetes</taxon>
        <taxon>Hypocreomycetidae</taxon>
        <taxon>Hypocreales</taxon>
        <taxon>Nectriaceae</taxon>
        <taxon>Fusarium</taxon>
        <taxon>Fusarium oxysporum species complex</taxon>
    </lineage>
</organism>
<name>W9Q5Y2_FUSOX</name>
<dbReference type="EMBL" id="JH650970">
    <property type="protein sequence ID" value="EXA47225.1"/>
    <property type="molecule type" value="Genomic_DNA"/>
</dbReference>
<proteinExistence type="predicted"/>
<accession>W9Q5Y2</accession>
<dbReference type="Proteomes" id="UP000030751">
    <property type="component" value="Unassembled WGS sequence"/>
</dbReference>
<reference evidence="1" key="1">
    <citation type="submission" date="2011-10" db="EMBL/GenBank/DDBJ databases">
        <title>The Genome Sequence of Fusarium oxysporum HDV247.</title>
        <authorList>
            <consortium name="The Broad Institute Genome Sequencing Platform"/>
            <person name="Ma L.-J."/>
            <person name="Gale L.R."/>
            <person name="Schwartz D.C."/>
            <person name="Zhou S."/>
            <person name="Corby-Kistler H."/>
            <person name="Young S.K."/>
            <person name="Zeng Q."/>
            <person name="Gargeya S."/>
            <person name="Fitzgerald M."/>
            <person name="Haas B."/>
            <person name="Abouelleil A."/>
            <person name="Alvarado L."/>
            <person name="Arachchi H.M."/>
            <person name="Berlin A."/>
            <person name="Brown A."/>
            <person name="Chapman S.B."/>
            <person name="Chen Z."/>
            <person name="Dunbar C."/>
            <person name="Freedman E."/>
            <person name="Gearin G."/>
            <person name="Goldberg J."/>
            <person name="Griggs A."/>
            <person name="Gujja S."/>
            <person name="Heiman D."/>
            <person name="Howarth C."/>
            <person name="Larson L."/>
            <person name="Lui A."/>
            <person name="MacDonald P.J.P."/>
            <person name="Montmayeur A."/>
            <person name="Murphy C."/>
            <person name="Neiman D."/>
            <person name="Pearson M."/>
            <person name="Priest M."/>
            <person name="Roberts A."/>
            <person name="Saif S."/>
            <person name="Shea T."/>
            <person name="Shenoy N."/>
            <person name="Sisk P."/>
            <person name="Stolte C."/>
            <person name="Sykes S."/>
            <person name="Wortman J."/>
            <person name="Nusbaum C."/>
            <person name="Birren B."/>
        </authorList>
    </citation>
    <scope>NUCLEOTIDE SEQUENCE [LARGE SCALE GENOMIC DNA]</scope>
    <source>
        <strain evidence="1">HDV247</strain>
    </source>
</reference>
<sequence>MTSCGFSWETKGTVANGFSFCNFKILVDFVDCIRDLDLV</sequence>
<reference evidence="1" key="2">
    <citation type="submission" date="2012-05" db="EMBL/GenBank/DDBJ databases">
        <title>Annotation of the Genome Sequence of Fusarium oxysporum HDV247.</title>
        <authorList>
            <consortium name="The Broad Institute Genomics Platform"/>
            <person name="Ma L.-J."/>
            <person name="Corby-Kistler H."/>
            <person name="Broz K."/>
            <person name="Gale L.R."/>
            <person name="Jonkers W."/>
            <person name="O'Donnell K."/>
            <person name="Ploetz R."/>
            <person name="Steinberg C."/>
            <person name="Schwartz D.C."/>
            <person name="VanEtten H."/>
            <person name="Zhou S."/>
            <person name="Young S.K."/>
            <person name="Zeng Q."/>
            <person name="Gargeya S."/>
            <person name="Fitzgerald M."/>
            <person name="Abouelleil A."/>
            <person name="Alvarado L."/>
            <person name="Chapman S.B."/>
            <person name="Gainer-Dewar J."/>
            <person name="Goldberg J."/>
            <person name="Griggs A."/>
            <person name="Gujja S."/>
            <person name="Hansen M."/>
            <person name="Howarth C."/>
            <person name="Imamovic A."/>
            <person name="Ireland A."/>
            <person name="Larimer J."/>
            <person name="McCowan C."/>
            <person name="Murphy C."/>
            <person name="Pearson M."/>
            <person name="Poon T.W."/>
            <person name="Priest M."/>
            <person name="Roberts A."/>
            <person name="Saif S."/>
            <person name="Shea T."/>
            <person name="Sykes S."/>
            <person name="Wortman J."/>
            <person name="Nusbaum C."/>
            <person name="Birren B."/>
        </authorList>
    </citation>
    <scope>NUCLEOTIDE SEQUENCE</scope>
    <source>
        <strain evidence="1">HDV247</strain>
    </source>
</reference>
<dbReference type="AlphaFoldDB" id="W9Q5Y2"/>
<protein>
    <submittedName>
        <fullName evidence="1">Uncharacterized protein</fullName>
    </submittedName>
</protein>
<evidence type="ECO:0000313" key="1">
    <source>
        <dbReference type="EMBL" id="EXA47225.1"/>
    </source>
</evidence>